<protein>
    <submittedName>
        <fullName evidence="2">Uncharacterized protein</fullName>
    </submittedName>
</protein>
<reference evidence="2" key="1">
    <citation type="submission" date="2014-09" db="EMBL/GenBank/DDBJ databases">
        <authorList>
            <person name="Magalhaes I.L.F."/>
            <person name="Oliveira U."/>
            <person name="Santos F.R."/>
            <person name="Vidigal T.H.D.A."/>
            <person name="Brescovit A.D."/>
            <person name="Santos A.J."/>
        </authorList>
    </citation>
    <scope>NUCLEOTIDE SEQUENCE</scope>
    <source>
        <tissue evidence="2">Shoot tissue taken approximately 20 cm above the soil surface</tissue>
    </source>
</reference>
<name>A0A0A9HWL5_ARUDO</name>
<proteinExistence type="predicted"/>
<sequence length="27" mass="2960">MLETTRIQVTRSSVPNSVGPSRLSLCK</sequence>
<accession>A0A0A9HWL5</accession>
<dbReference type="EMBL" id="GBRH01158610">
    <property type="protein sequence ID" value="JAE39286.1"/>
    <property type="molecule type" value="Transcribed_RNA"/>
</dbReference>
<feature type="region of interest" description="Disordered" evidence="1">
    <location>
        <begin position="1"/>
        <end position="27"/>
    </location>
</feature>
<feature type="compositionally biased region" description="Polar residues" evidence="1">
    <location>
        <begin position="1"/>
        <end position="19"/>
    </location>
</feature>
<organism evidence="2">
    <name type="scientific">Arundo donax</name>
    <name type="common">Giant reed</name>
    <name type="synonym">Donax arundinaceus</name>
    <dbReference type="NCBI Taxonomy" id="35708"/>
    <lineage>
        <taxon>Eukaryota</taxon>
        <taxon>Viridiplantae</taxon>
        <taxon>Streptophyta</taxon>
        <taxon>Embryophyta</taxon>
        <taxon>Tracheophyta</taxon>
        <taxon>Spermatophyta</taxon>
        <taxon>Magnoliopsida</taxon>
        <taxon>Liliopsida</taxon>
        <taxon>Poales</taxon>
        <taxon>Poaceae</taxon>
        <taxon>PACMAD clade</taxon>
        <taxon>Arundinoideae</taxon>
        <taxon>Arundineae</taxon>
        <taxon>Arundo</taxon>
    </lineage>
</organism>
<evidence type="ECO:0000313" key="2">
    <source>
        <dbReference type="EMBL" id="JAE39286.1"/>
    </source>
</evidence>
<dbReference type="AlphaFoldDB" id="A0A0A9HWL5"/>
<reference evidence="2" key="2">
    <citation type="journal article" date="2015" name="Data Brief">
        <title>Shoot transcriptome of the giant reed, Arundo donax.</title>
        <authorList>
            <person name="Barrero R.A."/>
            <person name="Guerrero F.D."/>
            <person name="Moolhuijzen P."/>
            <person name="Goolsby J.A."/>
            <person name="Tidwell J."/>
            <person name="Bellgard S.E."/>
            <person name="Bellgard M.I."/>
        </authorList>
    </citation>
    <scope>NUCLEOTIDE SEQUENCE</scope>
    <source>
        <tissue evidence="2">Shoot tissue taken approximately 20 cm above the soil surface</tissue>
    </source>
</reference>
<evidence type="ECO:0000256" key="1">
    <source>
        <dbReference type="SAM" id="MobiDB-lite"/>
    </source>
</evidence>